<evidence type="ECO:0000256" key="1">
    <source>
        <dbReference type="SAM" id="MobiDB-lite"/>
    </source>
</evidence>
<reference evidence="3" key="1">
    <citation type="submission" date="2009-09" db="EMBL/GenBank/DDBJ databases">
        <title>The complete genome of Nakamurella multipartita DSM 44233.</title>
        <authorList>
            <consortium name="US DOE Joint Genome Institute (JGI-PGF)"/>
            <person name="Lucas S."/>
            <person name="Copeland A."/>
            <person name="Lapidus A."/>
            <person name="Glavina del Rio T."/>
            <person name="Dalin E."/>
            <person name="Tice H."/>
            <person name="Bruce D."/>
            <person name="Goodwin L."/>
            <person name="Pitluck S."/>
            <person name="Kyrpides N."/>
            <person name="Mavromatis K."/>
            <person name="Ivanova N."/>
            <person name="Ovchinnikova G."/>
            <person name="Sims D."/>
            <person name="Meincke L."/>
            <person name="Brettin T."/>
            <person name="Detter J.C."/>
            <person name="Han C."/>
            <person name="Larimer F."/>
            <person name="Land M."/>
            <person name="Hauser L."/>
            <person name="Markowitz V."/>
            <person name="Cheng J.-F."/>
            <person name="Hugenholtz P."/>
            <person name="Woyke T."/>
            <person name="Wu D."/>
            <person name="Klenk H.-P."/>
            <person name="Eisen J.A."/>
        </authorList>
    </citation>
    <scope>NUCLEOTIDE SEQUENCE [LARGE SCALE GENOMIC DNA]</scope>
    <source>
        <strain evidence="3">ATCC 700099 / DSM 44233 / CIP 104796 / JCM 9543 / NBRC 105858 / Y-104</strain>
    </source>
</reference>
<keyword evidence="3" id="KW-1185">Reference proteome</keyword>
<dbReference type="InParanoid" id="C8XFQ7"/>
<dbReference type="Proteomes" id="UP000002218">
    <property type="component" value="Chromosome"/>
</dbReference>
<feature type="compositionally biased region" description="Polar residues" evidence="1">
    <location>
        <begin position="1"/>
        <end position="10"/>
    </location>
</feature>
<name>C8XFQ7_NAKMY</name>
<dbReference type="AlphaFoldDB" id="C8XFQ7"/>
<feature type="region of interest" description="Disordered" evidence="1">
    <location>
        <begin position="175"/>
        <end position="200"/>
    </location>
</feature>
<feature type="region of interest" description="Disordered" evidence="1">
    <location>
        <begin position="1"/>
        <end position="27"/>
    </location>
</feature>
<organism evidence="2 3">
    <name type="scientific">Nakamurella multipartita (strain ATCC 700099 / DSM 44233 / CIP 104796 / JCM 9543 / NBRC 105858 / Y-104)</name>
    <name type="common">Microsphaera multipartita</name>
    <dbReference type="NCBI Taxonomy" id="479431"/>
    <lineage>
        <taxon>Bacteria</taxon>
        <taxon>Bacillati</taxon>
        <taxon>Actinomycetota</taxon>
        <taxon>Actinomycetes</taxon>
        <taxon>Nakamurellales</taxon>
        <taxon>Nakamurellaceae</taxon>
        <taxon>Nakamurella</taxon>
    </lineage>
</organism>
<dbReference type="HOGENOM" id="CLU_1011313_0_0_11"/>
<accession>C8XFQ7</accession>
<sequence>MATHPAQRTRSGPGRSGPTAADEEPVRPALVAPVPVPGLLTGSRAEGRAVRRDVELRDISAYRKAYPVRAWVVENTDFTLRNVVLNGLGFTEIVGANVLLYEKAVRDPAIIPSLNRFLTSTLDAYRGIPIWHRFYRQAVQGTVRAMGDGPPDFTTAASAYVPFADAKGEARVAAISRQGSSNPGQQAGWDSVPGFDEDSPDQQVGVIVKATVSRARGDAVAFFNVGELQIRGPVDCVVDTSYQMQDIKPNMFIPMKMKGERGGPPLDDGIGNADL</sequence>
<reference evidence="2 3" key="2">
    <citation type="journal article" date="2010" name="Stand. Genomic Sci.">
        <title>Complete genome sequence of Nakamurella multipartita type strain (Y-104).</title>
        <authorList>
            <person name="Tice H."/>
            <person name="Mayilraj S."/>
            <person name="Sims D."/>
            <person name="Lapidus A."/>
            <person name="Nolan M."/>
            <person name="Lucas S."/>
            <person name="Glavina Del Rio T."/>
            <person name="Copeland A."/>
            <person name="Cheng J.F."/>
            <person name="Meincke L."/>
            <person name="Bruce D."/>
            <person name="Goodwin L."/>
            <person name="Pitluck S."/>
            <person name="Ivanova N."/>
            <person name="Mavromatis K."/>
            <person name="Ovchinnikova G."/>
            <person name="Pati A."/>
            <person name="Chen A."/>
            <person name="Palaniappan K."/>
            <person name="Land M."/>
            <person name="Hauser L."/>
            <person name="Chang Y.J."/>
            <person name="Jeffries C.D."/>
            <person name="Detter J.C."/>
            <person name="Brettin T."/>
            <person name="Rohde M."/>
            <person name="Goker M."/>
            <person name="Bristow J."/>
            <person name="Eisen J.A."/>
            <person name="Markowitz V."/>
            <person name="Hugenholtz P."/>
            <person name="Kyrpides N.C."/>
            <person name="Klenk H.P."/>
            <person name="Chen F."/>
        </authorList>
    </citation>
    <scope>NUCLEOTIDE SEQUENCE [LARGE SCALE GENOMIC DNA]</scope>
    <source>
        <strain evidence="3">ATCC 700099 / DSM 44233 / CIP 104796 / JCM 9543 / NBRC 105858 / Y-104</strain>
    </source>
</reference>
<proteinExistence type="predicted"/>
<dbReference type="KEGG" id="nml:Namu_1627"/>
<evidence type="ECO:0000313" key="3">
    <source>
        <dbReference type="Proteomes" id="UP000002218"/>
    </source>
</evidence>
<evidence type="ECO:0000313" key="2">
    <source>
        <dbReference type="EMBL" id="ACV78018.1"/>
    </source>
</evidence>
<protein>
    <submittedName>
        <fullName evidence="2">Uncharacterized protein</fullName>
    </submittedName>
</protein>
<gene>
    <name evidence="2" type="ordered locus">Namu_1627</name>
</gene>
<dbReference type="EMBL" id="CP001737">
    <property type="protein sequence ID" value="ACV78018.1"/>
    <property type="molecule type" value="Genomic_DNA"/>
</dbReference>